<dbReference type="PROSITE" id="PS50011">
    <property type="entry name" value="PROTEIN_KINASE_DOM"/>
    <property type="match status" value="1"/>
</dbReference>
<dbReference type="eggNOG" id="KOG0972">
    <property type="taxonomic scope" value="Eukaryota"/>
</dbReference>
<evidence type="ECO:0000256" key="9">
    <source>
        <dbReference type="PROSITE-ProRule" id="PRU10141"/>
    </source>
</evidence>
<evidence type="ECO:0000256" key="4">
    <source>
        <dbReference type="ARBA" id="ARBA00022741"/>
    </source>
</evidence>
<comment type="catalytic activity">
    <reaction evidence="7">
        <text>L-threonyl-[protein] + ATP = O-phospho-L-threonyl-[protein] + ADP + H(+)</text>
        <dbReference type="Rhea" id="RHEA:46608"/>
        <dbReference type="Rhea" id="RHEA-COMP:11060"/>
        <dbReference type="Rhea" id="RHEA-COMP:11605"/>
        <dbReference type="ChEBI" id="CHEBI:15378"/>
        <dbReference type="ChEBI" id="CHEBI:30013"/>
        <dbReference type="ChEBI" id="CHEBI:30616"/>
        <dbReference type="ChEBI" id="CHEBI:61977"/>
        <dbReference type="ChEBI" id="CHEBI:456216"/>
        <dbReference type="EC" id="2.7.11.1"/>
    </reaction>
</comment>
<proteinExistence type="predicted"/>
<dbReference type="Proteomes" id="UP000008983">
    <property type="component" value="Unassembled WGS sequence"/>
</dbReference>
<evidence type="ECO:0000313" key="12">
    <source>
        <dbReference type="EMBL" id="EGR31851.1"/>
    </source>
</evidence>
<keyword evidence="12" id="KW-0378">Hydrolase</keyword>
<dbReference type="GO" id="GO:0016787">
    <property type="term" value="F:hydrolase activity"/>
    <property type="evidence" value="ECO:0007669"/>
    <property type="project" value="UniProtKB-KW"/>
</dbReference>
<dbReference type="STRING" id="857967.G0QSF0"/>
<dbReference type="InterPro" id="IPR017441">
    <property type="entry name" value="Protein_kinase_ATP_BS"/>
</dbReference>
<dbReference type="GO" id="GO:0005524">
    <property type="term" value="F:ATP binding"/>
    <property type="evidence" value="ECO:0007669"/>
    <property type="project" value="UniProtKB-UniRule"/>
</dbReference>
<dbReference type="AlphaFoldDB" id="G0QSF0"/>
<dbReference type="SUPFAM" id="SSF56112">
    <property type="entry name" value="Protein kinase-like (PK-like)"/>
    <property type="match status" value="1"/>
</dbReference>
<sequence length="668" mass="79649">MNKDIHEYVGKDMNGYRVQKPIGQGKFSTVYKAETSDNKIAALKKIKIFDMMDPKQRDKCLKEVELMKPLDHKNIIKYLDSFIHNNELIIVTEWAEKGDLKRLIKIQQQEENPFEELKIWEYMNQIASALNHMHEKRIMHRDLKPANIFIASDDILKIGDLGLGREFSSETIEAYSKVGTPLYMSPELLNGEGYDMKSDIWSLGCIIYEFCELKSPFRNENEKMSLMDLFNKITQGQYKKISKRYSEELSNIIDQMIIVDPSKRIDSGYVLFKSQEIIENMKKSPKIDCVLINEDIYEKLTLLEYQKYFCKPINRKPISKIYFALPDNNMILNNEKFFYFAELSYWIMSIKKYDQKNKILAAQQLKDNGIWDSIEECGQQLLQDLRKWGSRLPDQLNISHIRNGYGDTICFILNDILNRELIRVNFKFDQPIFKNEQCDQKVILLDSENEESIKEINSINSSYYEEEKHEEFINKDIEKNENNIIIKSEINEQDWKKEYKRVYQELHDFDKNINKFERQKQEEYYFNLYKMQKYKKSLKNDIFEYKSIHDKFYVQLQNQLDDIKNGQYIINSGNLENIQILQEQARNKNEFLKELKQRSEQVELYVKHLNNLKEQNTRIKKQIQEKEKLITNNNQKQKIQEAIINLNKEIKNMNLKIGIIQASIQQKK</sequence>
<dbReference type="GeneID" id="14908000"/>
<dbReference type="GO" id="GO:0106310">
    <property type="term" value="F:protein serine kinase activity"/>
    <property type="evidence" value="ECO:0007669"/>
    <property type="project" value="RHEA"/>
</dbReference>
<dbReference type="PROSITE" id="PS00107">
    <property type="entry name" value="PROTEIN_KINASE_ATP"/>
    <property type="match status" value="1"/>
</dbReference>
<evidence type="ECO:0000256" key="7">
    <source>
        <dbReference type="ARBA" id="ARBA00047899"/>
    </source>
</evidence>
<dbReference type="EC" id="2.7.11.1" evidence="1"/>
<dbReference type="Pfam" id="PF10498">
    <property type="entry name" value="IFT57"/>
    <property type="match status" value="1"/>
</dbReference>
<dbReference type="eggNOG" id="KOG0591">
    <property type="taxonomic scope" value="Eukaryota"/>
</dbReference>
<evidence type="ECO:0000256" key="6">
    <source>
        <dbReference type="ARBA" id="ARBA00022840"/>
    </source>
</evidence>
<dbReference type="EMBL" id="GL983810">
    <property type="protein sequence ID" value="EGR31851.1"/>
    <property type="molecule type" value="Genomic_DNA"/>
</dbReference>
<dbReference type="InterPro" id="IPR019530">
    <property type="entry name" value="Intra-flagellar_transport_57"/>
</dbReference>
<feature type="domain" description="Protein kinase" evidence="11">
    <location>
        <begin position="16"/>
        <end position="278"/>
    </location>
</feature>
<keyword evidence="13" id="KW-1185">Reference proteome</keyword>
<evidence type="ECO:0000259" key="11">
    <source>
        <dbReference type="PROSITE" id="PS50011"/>
    </source>
</evidence>
<keyword evidence="5 12" id="KW-0418">Kinase</keyword>
<keyword evidence="10" id="KW-0175">Coiled coil</keyword>
<dbReference type="RefSeq" id="XP_004035337.1">
    <property type="nucleotide sequence ID" value="XM_004035289.1"/>
</dbReference>
<keyword evidence="6 9" id="KW-0067">ATP-binding</keyword>
<evidence type="ECO:0000256" key="3">
    <source>
        <dbReference type="ARBA" id="ARBA00022679"/>
    </source>
</evidence>
<name>G0QSF0_ICHMU</name>
<evidence type="ECO:0000256" key="2">
    <source>
        <dbReference type="ARBA" id="ARBA00022527"/>
    </source>
</evidence>
<dbReference type="SMART" id="SM00220">
    <property type="entry name" value="S_TKc"/>
    <property type="match status" value="1"/>
</dbReference>
<gene>
    <name evidence="12" type="ORF">IMG5_100730</name>
</gene>
<dbReference type="OrthoDB" id="248923at2759"/>
<evidence type="ECO:0000256" key="1">
    <source>
        <dbReference type="ARBA" id="ARBA00012513"/>
    </source>
</evidence>
<dbReference type="InterPro" id="IPR008271">
    <property type="entry name" value="Ser/Thr_kinase_AS"/>
</dbReference>
<dbReference type="OMA" id="SKQYFHT"/>
<keyword evidence="4 9" id="KW-0547">Nucleotide-binding</keyword>
<organism evidence="12 13">
    <name type="scientific">Ichthyophthirius multifiliis</name>
    <name type="common">White spot disease agent</name>
    <name type="synonym">Ich</name>
    <dbReference type="NCBI Taxonomy" id="5932"/>
    <lineage>
        <taxon>Eukaryota</taxon>
        <taxon>Sar</taxon>
        <taxon>Alveolata</taxon>
        <taxon>Ciliophora</taxon>
        <taxon>Intramacronucleata</taxon>
        <taxon>Oligohymenophorea</taxon>
        <taxon>Hymenostomatida</taxon>
        <taxon>Ophryoglenina</taxon>
        <taxon>Ichthyophthirius</taxon>
    </lineage>
</organism>
<dbReference type="PANTHER" id="PTHR44899">
    <property type="entry name" value="CAMK FAMILY PROTEIN KINASE"/>
    <property type="match status" value="1"/>
</dbReference>
<dbReference type="InParanoid" id="G0QSF0"/>
<keyword evidence="3 12" id="KW-0808">Transferase</keyword>
<feature type="binding site" evidence="9">
    <location>
        <position position="44"/>
    </location>
    <ligand>
        <name>ATP</name>
        <dbReference type="ChEBI" id="CHEBI:30616"/>
    </ligand>
</feature>
<dbReference type="Pfam" id="PF00069">
    <property type="entry name" value="Pkinase"/>
    <property type="match status" value="1"/>
</dbReference>
<dbReference type="InterPro" id="IPR000719">
    <property type="entry name" value="Prot_kinase_dom"/>
</dbReference>
<dbReference type="Gene3D" id="1.10.510.10">
    <property type="entry name" value="Transferase(Phosphotransferase) domain 1"/>
    <property type="match status" value="1"/>
</dbReference>
<dbReference type="PROSITE" id="PS00108">
    <property type="entry name" value="PROTEIN_KINASE_ST"/>
    <property type="match status" value="1"/>
</dbReference>
<evidence type="ECO:0000256" key="10">
    <source>
        <dbReference type="SAM" id="Coils"/>
    </source>
</evidence>
<accession>G0QSF0</accession>
<feature type="coiled-coil region" evidence="10">
    <location>
        <begin position="575"/>
        <end position="656"/>
    </location>
</feature>
<dbReference type="InterPro" id="IPR011009">
    <property type="entry name" value="Kinase-like_dom_sf"/>
</dbReference>
<dbReference type="GO" id="GO:0004674">
    <property type="term" value="F:protein serine/threonine kinase activity"/>
    <property type="evidence" value="ECO:0007669"/>
    <property type="project" value="UniProtKB-KW"/>
</dbReference>
<dbReference type="InterPro" id="IPR051131">
    <property type="entry name" value="NEK_Ser/Thr_kinase_NIMA"/>
</dbReference>
<evidence type="ECO:0000313" key="13">
    <source>
        <dbReference type="Proteomes" id="UP000008983"/>
    </source>
</evidence>
<evidence type="ECO:0000256" key="8">
    <source>
        <dbReference type="ARBA" id="ARBA00048679"/>
    </source>
</evidence>
<protein>
    <recommendedName>
        <fullName evidence="1">non-specific serine/threonine protein kinase</fullName>
        <ecNumber evidence="1">2.7.11.1</ecNumber>
    </recommendedName>
</protein>
<keyword evidence="2" id="KW-0723">Serine/threonine-protein kinase</keyword>
<evidence type="ECO:0000256" key="5">
    <source>
        <dbReference type="ARBA" id="ARBA00022777"/>
    </source>
</evidence>
<comment type="catalytic activity">
    <reaction evidence="8">
        <text>L-seryl-[protein] + ATP = O-phospho-L-seryl-[protein] + ADP + H(+)</text>
        <dbReference type="Rhea" id="RHEA:17989"/>
        <dbReference type="Rhea" id="RHEA-COMP:9863"/>
        <dbReference type="Rhea" id="RHEA-COMP:11604"/>
        <dbReference type="ChEBI" id="CHEBI:15378"/>
        <dbReference type="ChEBI" id="CHEBI:29999"/>
        <dbReference type="ChEBI" id="CHEBI:30616"/>
        <dbReference type="ChEBI" id="CHEBI:83421"/>
        <dbReference type="ChEBI" id="CHEBI:456216"/>
        <dbReference type="EC" id="2.7.11.1"/>
    </reaction>
</comment>
<reference evidence="12 13" key="1">
    <citation type="submission" date="2011-07" db="EMBL/GenBank/DDBJ databases">
        <authorList>
            <person name="Coyne R."/>
            <person name="Brami D."/>
            <person name="Johnson J."/>
            <person name="Hostetler J."/>
            <person name="Hannick L."/>
            <person name="Clark T."/>
            <person name="Cassidy-Hanley D."/>
            <person name="Inman J."/>
        </authorList>
    </citation>
    <scope>NUCLEOTIDE SEQUENCE [LARGE SCALE GENOMIC DNA]</scope>
    <source>
        <strain evidence="12 13">G5</strain>
    </source>
</reference>